<gene>
    <name evidence="3" type="ORF">RMCC_2342</name>
</gene>
<organism evidence="3 4">
    <name type="scientific">Mycolicibacterium canariasense</name>
    <name type="common">Mycobacterium canariasense</name>
    <dbReference type="NCBI Taxonomy" id="228230"/>
    <lineage>
        <taxon>Bacteria</taxon>
        <taxon>Bacillati</taxon>
        <taxon>Actinomycetota</taxon>
        <taxon>Actinomycetes</taxon>
        <taxon>Mycobacteriales</taxon>
        <taxon>Mycobacteriaceae</taxon>
        <taxon>Mycolicibacterium</taxon>
    </lineage>
</organism>
<dbReference type="InterPro" id="IPR013228">
    <property type="entry name" value="PE-PPE_C"/>
</dbReference>
<dbReference type="STRING" id="228230.RMCC_2342"/>
<feature type="domain" description="PE-PPE" evidence="2">
    <location>
        <begin position="82"/>
        <end position="332"/>
    </location>
</feature>
<dbReference type="EMBL" id="BCSY01000036">
    <property type="protein sequence ID" value="GAS95376.1"/>
    <property type="molecule type" value="Genomic_DNA"/>
</dbReference>
<evidence type="ECO:0000256" key="1">
    <source>
        <dbReference type="SAM" id="MobiDB-lite"/>
    </source>
</evidence>
<feature type="region of interest" description="Disordered" evidence="1">
    <location>
        <begin position="438"/>
        <end position="481"/>
    </location>
</feature>
<evidence type="ECO:0000313" key="4">
    <source>
        <dbReference type="Proteomes" id="UP000069443"/>
    </source>
</evidence>
<proteinExistence type="predicted"/>
<dbReference type="RefSeq" id="WP_062656524.1">
    <property type="nucleotide sequence ID" value="NZ_BCSY01000036.1"/>
</dbReference>
<protein>
    <submittedName>
        <fullName evidence="3">PE-PPE</fullName>
    </submittedName>
</protein>
<dbReference type="AlphaFoldDB" id="A0A100WC19"/>
<accession>A0A100WC19</accession>
<dbReference type="Gene3D" id="3.40.50.1820">
    <property type="entry name" value="alpha/beta hydrolase"/>
    <property type="match status" value="1"/>
</dbReference>
<evidence type="ECO:0000259" key="2">
    <source>
        <dbReference type="Pfam" id="PF08237"/>
    </source>
</evidence>
<sequence length="553" mass="58125">MHIARRSVLTVFALLTAVFLTVASVLGMAVALAATALIVPGTGTPKAGEVQDYMTNALKYYIAPSDGWSPSGCTTTANCDLKPIDYPAQFWPIPLPGWGGLDGAKWDVSTGEGLSNLNSTLVNTLAQDPPNTPIVIFGYSQGGNIVSREKRNLAYLPKNQNYLSFVMIGNTNRPNGGLFERLAFLGHVPILDATFGLPAPTDTCDHICATDIAFQYDGVSDFPLYPLNALATLNAIAGFWYVHGTYLSPDGKSAPDELPDDYTPEELAAQIADPTNQTDYGDTRYITIPTRTLPLVRPFLEFGGFTHTSFIIKPIVDLLEPVLRVLIDTGYDRSLSPGVPAPFRLIPLNINPVKLAGDVVKALGEGVQAALADIGVKVPKAAQPVTTTPTTSLAAAKDSNATLTAAKTADTAKTAASTKTADTPVDTTKVDTAKVDTTKVDTAGTEPDTTAETEPVDTKTNQPAATPEPVRPKVRGPIGTGPLAQLVRQFGQALTGKHDVKSADATKPGTEPATKPQSTPETEPEKTEKPGATGESTSGEAAKDDAATAKAAA</sequence>
<keyword evidence="4" id="KW-1185">Reference proteome</keyword>
<dbReference type="Pfam" id="PF08237">
    <property type="entry name" value="PE-PPE"/>
    <property type="match status" value="1"/>
</dbReference>
<dbReference type="Proteomes" id="UP000069443">
    <property type="component" value="Unassembled WGS sequence"/>
</dbReference>
<dbReference type="SUPFAM" id="SSF53474">
    <property type="entry name" value="alpha/beta-Hydrolases"/>
    <property type="match status" value="1"/>
</dbReference>
<feature type="region of interest" description="Disordered" evidence="1">
    <location>
        <begin position="495"/>
        <end position="553"/>
    </location>
</feature>
<dbReference type="OrthoDB" id="4568361at2"/>
<comment type="caution">
    <text evidence="3">The sequence shown here is derived from an EMBL/GenBank/DDBJ whole genome shotgun (WGS) entry which is preliminary data.</text>
</comment>
<evidence type="ECO:0000313" key="3">
    <source>
        <dbReference type="EMBL" id="GAS95376.1"/>
    </source>
</evidence>
<dbReference type="InterPro" id="IPR029058">
    <property type="entry name" value="AB_hydrolase_fold"/>
</dbReference>
<reference evidence="4" key="2">
    <citation type="submission" date="2016-02" db="EMBL/GenBank/DDBJ databases">
        <title>Draft genome sequence of five rapidly growing Mycobacterium species.</title>
        <authorList>
            <person name="Katahira K."/>
            <person name="Gotou Y."/>
            <person name="Iida K."/>
            <person name="Ogura Y."/>
            <person name="Hayashi T."/>
        </authorList>
    </citation>
    <scope>NUCLEOTIDE SEQUENCE [LARGE SCALE GENOMIC DNA]</scope>
    <source>
        <strain evidence="4">JCM15298</strain>
    </source>
</reference>
<reference evidence="4" key="1">
    <citation type="journal article" date="2016" name="Genome Announc.">
        <title>Draft Genome Sequences of Five Rapidly Growing Mycobacterium Species, M. thermoresistibile, M. fortuitum subsp. acetamidolyticum, M. canariasense, M. brisbanense, and M. novocastrense.</title>
        <authorList>
            <person name="Katahira K."/>
            <person name="Ogura Y."/>
            <person name="Gotoh Y."/>
            <person name="Hayashi T."/>
        </authorList>
    </citation>
    <scope>NUCLEOTIDE SEQUENCE [LARGE SCALE GENOMIC DNA]</scope>
    <source>
        <strain evidence="4">JCM15298</strain>
    </source>
</reference>
<name>A0A100WC19_MYCCR</name>